<feature type="domain" description="Glycosyl transferase family 25" evidence="1">
    <location>
        <begin position="45"/>
        <end position="221"/>
    </location>
</feature>
<dbReference type="AlphaFoldDB" id="A0A383VT41"/>
<reference evidence="2 3" key="1">
    <citation type="submission" date="2016-10" db="EMBL/GenBank/DDBJ databases">
        <authorList>
            <person name="Cai Z."/>
        </authorList>
    </citation>
    <scope>NUCLEOTIDE SEQUENCE [LARGE SCALE GENOMIC DNA]</scope>
</reference>
<gene>
    <name evidence="2" type="ORF">BQ4739_LOCUS8244</name>
</gene>
<dbReference type="Proteomes" id="UP000256970">
    <property type="component" value="Unassembled WGS sequence"/>
</dbReference>
<accession>A0A383VT41</accession>
<dbReference type="InterPro" id="IPR002654">
    <property type="entry name" value="Glyco_trans_25"/>
</dbReference>
<keyword evidence="3" id="KW-1185">Reference proteome</keyword>
<evidence type="ECO:0000259" key="1">
    <source>
        <dbReference type="Pfam" id="PF01755"/>
    </source>
</evidence>
<dbReference type="EMBL" id="FNXT01000820">
    <property type="protein sequence ID" value="SZX67904.1"/>
    <property type="molecule type" value="Genomic_DNA"/>
</dbReference>
<evidence type="ECO:0000313" key="2">
    <source>
        <dbReference type="EMBL" id="SZX67904.1"/>
    </source>
</evidence>
<proteinExistence type="predicted"/>
<evidence type="ECO:0000313" key="3">
    <source>
        <dbReference type="Proteomes" id="UP000256970"/>
    </source>
</evidence>
<sequence length="327" mass="37344">MRGVLRVKVPESKWKELEKAKRSMPQDTTYQNMTAQQLREELPVRVISLARATERRTTVSKILEAAGVSYELVDAVDAANTSIPLSDVKKFVRGYRLRHWKDAERYRFHRQKVAVDVSHYQNLDRILKENRTAVILEDDVNLPEAGRNKDAWYIRVLAALQELPQDWDVLYVDTCTEKRGAVLGDHVRVARQALCTLGYIATPRFARKALAQDWDVLYVDTCTEKRGAVLGDHVRVARQALCTLGYIATPRFARKALAQVRTSNLRLRTPFVDLLYANMIEHLEVAGYVAAPPLAGFSSAKSTMDYAAAFANLTEWDKWVMGWRRLH</sequence>
<protein>
    <recommendedName>
        <fullName evidence="1">Glycosyl transferase family 25 domain-containing protein</fullName>
    </recommendedName>
</protein>
<organism evidence="2 3">
    <name type="scientific">Tetradesmus obliquus</name>
    <name type="common">Green alga</name>
    <name type="synonym">Acutodesmus obliquus</name>
    <dbReference type="NCBI Taxonomy" id="3088"/>
    <lineage>
        <taxon>Eukaryota</taxon>
        <taxon>Viridiplantae</taxon>
        <taxon>Chlorophyta</taxon>
        <taxon>core chlorophytes</taxon>
        <taxon>Chlorophyceae</taxon>
        <taxon>CS clade</taxon>
        <taxon>Sphaeropleales</taxon>
        <taxon>Scenedesmaceae</taxon>
        <taxon>Tetradesmus</taxon>
    </lineage>
</organism>
<dbReference type="Pfam" id="PF01755">
    <property type="entry name" value="Glyco_transf_25"/>
    <property type="match status" value="1"/>
</dbReference>
<dbReference type="EMBL" id="FNXT01000820">
    <property type="protein sequence ID" value="SZX67903.1"/>
    <property type="molecule type" value="Genomic_DNA"/>
</dbReference>
<name>A0A383VT41_TETOB</name>